<feature type="chain" id="PRO_5039748307" description="Phosphate-binding protein" evidence="12">
    <location>
        <begin position="19"/>
        <end position="331"/>
    </location>
</feature>
<evidence type="ECO:0000256" key="10">
    <source>
        <dbReference type="ARBA" id="ARBA00023139"/>
    </source>
</evidence>
<dbReference type="PANTHER" id="PTHR30570">
    <property type="entry name" value="PERIPLASMIC PHOSPHATE BINDING COMPONENT OF PHOSPHATE ABC TRANSPORTER"/>
    <property type="match status" value="1"/>
</dbReference>
<reference evidence="15" key="1">
    <citation type="submission" date="2020-09" db="EMBL/GenBank/DDBJ databases">
        <title>A novel bacterium of genus Paenibacillus, isolated from South China Sea.</title>
        <authorList>
            <person name="Huang H."/>
            <person name="Mo K."/>
            <person name="Hu Y."/>
        </authorList>
    </citation>
    <scope>NUCLEOTIDE SEQUENCE</scope>
    <source>
        <strain evidence="15">IB182496</strain>
    </source>
</reference>
<comment type="function">
    <text evidence="1">Part of the ABC transporter complex PstSACB involved in phosphate import.</text>
</comment>
<dbReference type="InterPro" id="IPR011862">
    <property type="entry name" value="Phos-bd"/>
</dbReference>
<dbReference type="CDD" id="cd13653">
    <property type="entry name" value="PBP2_phosphate_like_1"/>
    <property type="match status" value="1"/>
</dbReference>
<dbReference type="EMBL" id="JACXIZ010000024">
    <property type="protein sequence ID" value="MBD2846495.1"/>
    <property type="molecule type" value="Genomic_DNA"/>
</dbReference>
<comment type="subunit">
    <text evidence="4 12">The complex is composed of two ATP-binding proteins (PstB), two transmembrane proteins (PstC and PstA) and a solute-binding protein (PstS).</text>
</comment>
<dbReference type="AlphaFoldDB" id="A0A927GSX6"/>
<dbReference type="InterPro" id="IPR024370">
    <property type="entry name" value="PBP_domain"/>
</dbReference>
<dbReference type="FunFam" id="3.40.190.10:FF:000107">
    <property type="entry name" value="Phosphate ABC transporter, phosphate-binding protein"/>
    <property type="match status" value="1"/>
</dbReference>
<keyword evidence="8 12" id="KW-0732">Signal</keyword>
<protein>
    <recommendedName>
        <fullName evidence="12">Phosphate-binding protein</fullName>
    </recommendedName>
</protein>
<evidence type="ECO:0000256" key="6">
    <source>
        <dbReference type="ARBA" id="ARBA00022475"/>
    </source>
</evidence>
<keyword evidence="10 12" id="KW-0564">Palmitate</keyword>
<dbReference type="SUPFAM" id="SSF53850">
    <property type="entry name" value="Periplasmic binding protein-like II"/>
    <property type="match status" value="1"/>
</dbReference>
<comment type="caution">
    <text evidence="15">The sequence shown here is derived from an EMBL/GenBank/DDBJ whole genome shotgun (WGS) entry which is preliminary data.</text>
</comment>
<gene>
    <name evidence="15" type="ORF">IDH44_14935</name>
</gene>
<evidence type="ECO:0000256" key="1">
    <source>
        <dbReference type="ARBA" id="ARBA00002841"/>
    </source>
</evidence>
<feature type="compositionally biased region" description="Low complexity" evidence="13">
    <location>
        <begin position="36"/>
        <end position="64"/>
    </location>
</feature>
<dbReference type="InterPro" id="IPR050811">
    <property type="entry name" value="Phosphate_ABC_transporter"/>
</dbReference>
<evidence type="ECO:0000313" key="15">
    <source>
        <dbReference type="EMBL" id="MBD2846495.1"/>
    </source>
</evidence>
<dbReference type="Gene3D" id="3.40.190.10">
    <property type="entry name" value="Periplasmic binding protein-like II"/>
    <property type="match status" value="2"/>
</dbReference>
<evidence type="ECO:0000256" key="2">
    <source>
        <dbReference type="ARBA" id="ARBA00004193"/>
    </source>
</evidence>
<feature type="region of interest" description="Disordered" evidence="13">
    <location>
        <begin position="27"/>
        <end position="64"/>
    </location>
</feature>
<proteinExistence type="inferred from homology"/>
<evidence type="ECO:0000259" key="14">
    <source>
        <dbReference type="Pfam" id="PF12849"/>
    </source>
</evidence>
<dbReference type="GO" id="GO:0006817">
    <property type="term" value="P:phosphate ion transport"/>
    <property type="evidence" value="ECO:0007669"/>
    <property type="project" value="UniProtKB-UniRule"/>
</dbReference>
<keyword evidence="9" id="KW-0472">Membrane</keyword>
<comment type="similarity">
    <text evidence="3 12">Belongs to the PstS family.</text>
</comment>
<evidence type="ECO:0000256" key="4">
    <source>
        <dbReference type="ARBA" id="ARBA00011529"/>
    </source>
</evidence>
<dbReference type="NCBIfam" id="TIGR02136">
    <property type="entry name" value="ptsS_2"/>
    <property type="match status" value="1"/>
</dbReference>
<dbReference type="PANTHER" id="PTHR30570:SF4">
    <property type="entry name" value="PHOSPHATE-BINDING PROTEIN PSTS 1"/>
    <property type="match status" value="1"/>
</dbReference>
<comment type="subcellular location">
    <subcellularLocation>
        <location evidence="2 12">Cell membrane</location>
        <topology evidence="2 12">Lipid-anchor</topology>
    </subcellularLocation>
</comment>
<accession>A0A927GSX6</accession>
<dbReference type="Proteomes" id="UP000621560">
    <property type="component" value="Unassembled WGS sequence"/>
</dbReference>
<organism evidence="15 16">
    <name type="scientific">Paenibacillus sabuli</name>
    <dbReference type="NCBI Taxonomy" id="2772509"/>
    <lineage>
        <taxon>Bacteria</taxon>
        <taxon>Bacillati</taxon>
        <taxon>Bacillota</taxon>
        <taxon>Bacilli</taxon>
        <taxon>Bacillales</taxon>
        <taxon>Paenibacillaceae</taxon>
        <taxon>Paenibacillus</taxon>
    </lineage>
</organism>
<keyword evidence="5 12" id="KW-0813">Transport</keyword>
<dbReference type="GO" id="GO:0042301">
    <property type="term" value="F:phosphate ion binding"/>
    <property type="evidence" value="ECO:0007669"/>
    <property type="project" value="UniProtKB-UniRule"/>
</dbReference>
<evidence type="ECO:0000256" key="5">
    <source>
        <dbReference type="ARBA" id="ARBA00022448"/>
    </source>
</evidence>
<dbReference type="GO" id="GO:0005886">
    <property type="term" value="C:plasma membrane"/>
    <property type="evidence" value="ECO:0007669"/>
    <property type="project" value="UniProtKB-SubCell"/>
</dbReference>
<keyword evidence="11 12" id="KW-0449">Lipoprotein</keyword>
<evidence type="ECO:0000256" key="9">
    <source>
        <dbReference type="ARBA" id="ARBA00023136"/>
    </source>
</evidence>
<feature type="domain" description="PBP" evidence="14">
    <location>
        <begin position="66"/>
        <end position="300"/>
    </location>
</feature>
<evidence type="ECO:0000256" key="12">
    <source>
        <dbReference type="RuleBase" id="RU367119"/>
    </source>
</evidence>
<name>A0A927GSX6_9BACL</name>
<evidence type="ECO:0000313" key="16">
    <source>
        <dbReference type="Proteomes" id="UP000621560"/>
    </source>
</evidence>
<dbReference type="RefSeq" id="WP_190918970.1">
    <property type="nucleotide sequence ID" value="NZ_JACXIZ010000024.1"/>
</dbReference>
<comment type="function">
    <text evidence="12">Involved in the system for phosphate transport across the cytoplasmic membrane.</text>
</comment>
<evidence type="ECO:0000256" key="7">
    <source>
        <dbReference type="ARBA" id="ARBA00022592"/>
    </source>
</evidence>
<keyword evidence="16" id="KW-1185">Reference proteome</keyword>
<evidence type="ECO:0000256" key="13">
    <source>
        <dbReference type="SAM" id="MobiDB-lite"/>
    </source>
</evidence>
<keyword evidence="7 12" id="KW-0592">Phosphate transport</keyword>
<evidence type="ECO:0000256" key="11">
    <source>
        <dbReference type="ARBA" id="ARBA00023288"/>
    </source>
</evidence>
<feature type="signal peptide" evidence="12">
    <location>
        <begin position="1"/>
        <end position="18"/>
    </location>
</feature>
<keyword evidence="6 12" id="KW-1003">Cell membrane</keyword>
<sequence>MKKAAIVMMALVLTFVLAACGQSNNNGTNNGGNGGNTTNNATQGSGNAGGNAENEGNAGANEGNAASELSGSIIASGSSALQPLVDQASRKFMDENPGVTIQVQGGGSGTGLAQVSEKQVDIGNSDVYAEEKLDADKAAELVDHQVAVVAMAAVVNPEVTVDNLTKQQLIDIFSGNVTNWSEVGGQDQAIQIVNRPSSSGTRATFETYALGMKTEDLQGSIQEDSSGTVRKLVGETPGAIGYLALSYLDDSVKTLQYDGVDATEENVANGTYPIWAYEHMYTNGEPNEVVAAFLEFMMSPDVQEDDVVELGYIPSSLMQIERDQGGNVTEK</sequence>
<evidence type="ECO:0000256" key="8">
    <source>
        <dbReference type="ARBA" id="ARBA00022729"/>
    </source>
</evidence>
<dbReference type="PROSITE" id="PS51257">
    <property type="entry name" value="PROKAR_LIPOPROTEIN"/>
    <property type="match status" value="1"/>
</dbReference>
<dbReference type="Pfam" id="PF12849">
    <property type="entry name" value="PBP_like_2"/>
    <property type="match status" value="1"/>
</dbReference>
<evidence type="ECO:0000256" key="3">
    <source>
        <dbReference type="ARBA" id="ARBA00008725"/>
    </source>
</evidence>